<feature type="transmembrane region" description="Helical" evidence="2">
    <location>
        <begin position="198"/>
        <end position="217"/>
    </location>
</feature>
<evidence type="ECO:0000313" key="4">
    <source>
        <dbReference type="EMBL" id="MBA4602713.1"/>
    </source>
</evidence>
<dbReference type="GO" id="GO:0004190">
    <property type="term" value="F:aspartic-type endopeptidase activity"/>
    <property type="evidence" value="ECO:0007669"/>
    <property type="project" value="InterPro"/>
</dbReference>
<feature type="transmembrane region" description="Helical" evidence="2">
    <location>
        <begin position="149"/>
        <end position="178"/>
    </location>
</feature>
<dbReference type="GO" id="GO:0006465">
    <property type="term" value="P:signal peptide processing"/>
    <property type="evidence" value="ECO:0007669"/>
    <property type="project" value="TreeGrafter"/>
</dbReference>
<gene>
    <name evidence="4" type="ORF">H2C83_10390</name>
</gene>
<name>A0A7W1XSZ7_9BACL</name>
<sequence length="221" mass="24766">MAEKVFLMIGVSGFLGYWFPDLAMWIGTRKTEKSIPLPPYSRVLLKATMVGVSAALAWGVKWRLGTGLEGWLAIFLIWLLLLIVLTDMWFLIIPNLITYGGFFLFMLVRFFSDPMSIDNYLFAVVAITAVLSLVSWISKGLGWGDVKLMAMAAWVIGWPLIFLAVWLATVSSLIYATARIKCQGWQSLRSPIPFGPHLGMGIALALFCGDILWEIIWRIGK</sequence>
<evidence type="ECO:0000256" key="1">
    <source>
        <dbReference type="ARBA" id="ARBA00005801"/>
    </source>
</evidence>
<dbReference type="Gene3D" id="1.20.120.1220">
    <property type="match status" value="1"/>
</dbReference>
<dbReference type="Pfam" id="PF01478">
    <property type="entry name" value="Peptidase_A24"/>
    <property type="match status" value="1"/>
</dbReference>
<feature type="transmembrane region" description="Helical" evidence="2">
    <location>
        <begin position="40"/>
        <end position="60"/>
    </location>
</feature>
<comment type="caution">
    <text evidence="4">The sequence shown here is derived from an EMBL/GenBank/DDBJ whole genome shotgun (WGS) entry which is preliminary data.</text>
</comment>
<evidence type="ECO:0000313" key="5">
    <source>
        <dbReference type="Proteomes" id="UP000538292"/>
    </source>
</evidence>
<feature type="transmembrane region" description="Helical" evidence="2">
    <location>
        <begin position="66"/>
        <end position="85"/>
    </location>
</feature>
<dbReference type="InterPro" id="IPR000045">
    <property type="entry name" value="Prepilin_IV_endopep_pep"/>
</dbReference>
<evidence type="ECO:0000259" key="3">
    <source>
        <dbReference type="Pfam" id="PF01478"/>
    </source>
</evidence>
<dbReference type="PANTHER" id="PTHR30487">
    <property type="entry name" value="TYPE 4 PREPILIN-LIKE PROTEINS LEADER PEPTIDE-PROCESSING ENZYME"/>
    <property type="match status" value="1"/>
</dbReference>
<feature type="transmembrane region" description="Helical" evidence="2">
    <location>
        <begin position="6"/>
        <end position="28"/>
    </location>
</feature>
<organism evidence="4 5">
    <name type="scientific">Thermoactinomyces mirandus</name>
    <dbReference type="NCBI Taxonomy" id="2756294"/>
    <lineage>
        <taxon>Bacteria</taxon>
        <taxon>Bacillati</taxon>
        <taxon>Bacillota</taxon>
        <taxon>Bacilli</taxon>
        <taxon>Bacillales</taxon>
        <taxon>Thermoactinomycetaceae</taxon>
        <taxon>Thermoactinomyces</taxon>
    </lineage>
</organism>
<dbReference type="EMBL" id="JACEOL010000033">
    <property type="protein sequence ID" value="MBA4602713.1"/>
    <property type="molecule type" value="Genomic_DNA"/>
</dbReference>
<dbReference type="Proteomes" id="UP000538292">
    <property type="component" value="Unassembled WGS sequence"/>
</dbReference>
<keyword evidence="2" id="KW-1133">Transmembrane helix</keyword>
<accession>A0A7W1XSZ7</accession>
<dbReference type="InterPro" id="IPR050882">
    <property type="entry name" value="Prepilin_peptidase/N-MTase"/>
</dbReference>
<dbReference type="GO" id="GO:0005886">
    <property type="term" value="C:plasma membrane"/>
    <property type="evidence" value="ECO:0007669"/>
    <property type="project" value="TreeGrafter"/>
</dbReference>
<dbReference type="PANTHER" id="PTHR30487:SF0">
    <property type="entry name" value="PREPILIN LEADER PEPTIDASE_N-METHYLTRANSFERASE-RELATED"/>
    <property type="match status" value="1"/>
</dbReference>
<reference evidence="4 5" key="1">
    <citation type="submission" date="2020-07" db="EMBL/GenBank/DDBJ databases">
        <title>Thermoactinomyces phylogeny.</title>
        <authorList>
            <person name="Dunlap C."/>
        </authorList>
    </citation>
    <scope>NUCLEOTIDE SEQUENCE [LARGE SCALE GENOMIC DNA]</scope>
    <source>
        <strain evidence="4 5">AMNI-1</strain>
    </source>
</reference>
<protein>
    <submittedName>
        <fullName evidence="4">Prepilin peptidase</fullName>
    </submittedName>
</protein>
<dbReference type="RefSeq" id="WP_181740525.1">
    <property type="nucleotide sequence ID" value="NZ_JACEOL010000033.1"/>
</dbReference>
<feature type="domain" description="Prepilin type IV endopeptidase peptidase" evidence="3">
    <location>
        <begin position="74"/>
        <end position="176"/>
    </location>
</feature>
<proteinExistence type="inferred from homology"/>
<keyword evidence="5" id="KW-1185">Reference proteome</keyword>
<feature type="transmembrane region" description="Helical" evidence="2">
    <location>
        <begin position="117"/>
        <end position="137"/>
    </location>
</feature>
<evidence type="ECO:0000256" key="2">
    <source>
        <dbReference type="SAM" id="Phobius"/>
    </source>
</evidence>
<keyword evidence="2" id="KW-0812">Transmembrane</keyword>
<feature type="transmembrane region" description="Helical" evidence="2">
    <location>
        <begin position="92"/>
        <end position="111"/>
    </location>
</feature>
<dbReference type="AlphaFoldDB" id="A0A7W1XSZ7"/>
<comment type="similarity">
    <text evidence="1">Belongs to the peptidase A24 family.</text>
</comment>
<keyword evidence="2" id="KW-0472">Membrane</keyword>